<evidence type="ECO:0000256" key="4">
    <source>
        <dbReference type="ARBA" id="ARBA00022670"/>
    </source>
</evidence>
<feature type="binding site" evidence="16">
    <location>
        <position position="79"/>
    </location>
    <ligand>
        <name>Zn(2+)</name>
        <dbReference type="ChEBI" id="CHEBI:29105"/>
        <note>catalytic</note>
    </ligand>
</feature>
<comment type="cofactor">
    <cofactor evidence="14 16">
        <name>Zn(2+)</name>
        <dbReference type="ChEBI" id="CHEBI:29105"/>
    </cofactor>
    <text evidence="14 16">Binds 1 zinc ion per subunit.</text>
</comment>
<dbReference type="GO" id="GO:0006508">
    <property type="term" value="P:proteolysis"/>
    <property type="evidence" value="ECO:0007669"/>
    <property type="project" value="UniProtKB-KW"/>
</dbReference>
<evidence type="ECO:0000256" key="7">
    <source>
        <dbReference type="ARBA" id="ARBA00022737"/>
    </source>
</evidence>
<evidence type="ECO:0000256" key="9">
    <source>
        <dbReference type="ARBA" id="ARBA00022833"/>
    </source>
</evidence>
<dbReference type="EMBL" id="FNEH01000010">
    <property type="protein sequence ID" value="SDI61883.1"/>
    <property type="molecule type" value="Genomic_DNA"/>
</dbReference>
<organism evidence="19 21">
    <name type="scientific">Halanaerobium congolense</name>
    <dbReference type="NCBI Taxonomy" id="54121"/>
    <lineage>
        <taxon>Bacteria</taxon>
        <taxon>Bacillati</taxon>
        <taxon>Bacillota</taxon>
        <taxon>Clostridia</taxon>
        <taxon>Halanaerobiales</taxon>
        <taxon>Halanaerobiaceae</taxon>
        <taxon>Halanaerobium</taxon>
    </lineage>
</organism>
<feature type="transmembrane region" description="Helical" evidence="14">
    <location>
        <begin position="150"/>
        <end position="170"/>
    </location>
</feature>
<evidence type="ECO:0000256" key="2">
    <source>
        <dbReference type="ARBA" id="ARBA00007931"/>
    </source>
</evidence>
<evidence type="ECO:0000256" key="8">
    <source>
        <dbReference type="ARBA" id="ARBA00022801"/>
    </source>
</evidence>
<keyword evidence="7" id="KW-0677">Repeat</keyword>
<keyword evidence="5 14" id="KW-0812">Transmembrane</keyword>
<comment type="similarity">
    <text evidence="2 14">Belongs to the peptidase M50B family.</text>
</comment>
<evidence type="ECO:0000256" key="13">
    <source>
        <dbReference type="ARBA" id="ARBA00023136"/>
    </source>
</evidence>
<protein>
    <recommendedName>
        <fullName evidence="14">Zinc metalloprotease</fullName>
    </recommendedName>
</protein>
<evidence type="ECO:0000313" key="19">
    <source>
        <dbReference type="EMBL" id="SDI61883.1"/>
    </source>
</evidence>
<keyword evidence="11 14" id="KW-0482">Metalloprotease</keyword>
<dbReference type="CDD" id="cd04801">
    <property type="entry name" value="CBS_pair_peptidase_M50"/>
    <property type="match status" value="1"/>
</dbReference>
<dbReference type="InterPro" id="IPR008915">
    <property type="entry name" value="Peptidase_M50"/>
</dbReference>
<evidence type="ECO:0000256" key="5">
    <source>
        <dbReference type="ARBA" id="ARBA00022692"/>
    </source>
</evidence>
<evidence type="ECO:0000256" key="3">
    <source>
        <dbReference type="ARBA" id="ARBA00022475"/>
    </source>
</evidence>
<sequence>MIKMKNSFTVGHLFGIPVKIHFSLLLVLPFFAWAFGSNIIYLTENTDIARRELILNPYLLGFIMAVMLFISILIHELAHSLVARTKDVKTTDITLMLFGGLANIEEISKDPKNEVKIAASGPLTSLFIGFLCVAAARFAPTFIFEDLRLIILYTGQLNIFLAIFNLIPAFPSDGGRMLRAVIAQKTSFRRATEIASRVGKAFALVFGIFGFMSGNFLLVFIAFFIYIGASQEHQFSNIKFALSNLKVKDLMTTDVKTVPVNMSIHRLIEKMLADKHSGFPVLRDEKVVGIVTMEDAKKIPQDEYRNTPVQSIMNKDLHCVKEEDELFEAFKLLFQKDIGRLLVMKGDELKGIITRSDVMTGLRVRQLENIKVEDD</sequence>
<dbReference type="AlphaFoldDB" id="A0A1G8M1Y9"/>
<feature type="transmembrane region" description="Helical" evidence="14">
    <location>
        <begin position="53"/>
        <end position="74"/>
    </location>
</feature>
<evidence type="ECO:0000313" key="21">
    <source>
        <dbReference type="Proteomes" id="UP000198945"/>
    </source>
</evidence>
<dbReference type="Pfam" id="PF00571">
    <property type="entry name" value="CBS"/>
    <property type="match status" value="2"/>
</dbReference>
<evidence type="ECO:0000313" key="22">
    <source>
        <dbReference type="Proteomes" id="UP000295472"/>
    </source>
</evidence>
<comment type="subcellular location">
    <subcellularLocation>
        <location evidence="1 14">Cell membrane</location>
        <topology evidence="1 14">Multi-pass membrane protein</topology>
    </subcellularLocation>
</comment>
<feature type="domain" description="CBS" evidence="18">
    <location>
        <begin position="313"/>
        <end position="369"/>
    </location>
</feature>
<evidence type="ECO:0000256" key="6">
    <source>
        <dbReference type="ARBA" id="ARBA00022723"/>
    </source>
</evidence>
<keyword evidence="13 14" id="KW-0472">Membrane</keyword>
<accession>A0A1G8M1Y9</accession>
<dbReference type="CDD" id="cd06164">
    <property type="entry name" value="S2P-M50_SpoIVFB_CBS"/>
    <property type="match status" value="1"/>
</dbReference>
<dbReference type="GO" id="GO:0005886">
    <property type="term" value="C:plasma membrane"/>
    <property type="evidence" value="ECO:0007669"/>
    <property type="project" value="UniProtKB-SubCell"/>
</dbReference>
<feature type="binding site" evidence="16">
    <location>
        <position position="173"/>
    </location>
    <ligand>
        <name>Zn(2+)</name>
        <dbReference type="ChEBI" id="CHEBI:29105"/>
        <note>catalytic</note>
    </ligand>
</feature>
<evidence type="ECO:0000259" key="18">
    <source>
        <dbReference type="PROSITE" id="PS51371"/>
    </source>
</evidence>
<reference evidence="20 22" key="2">
    <citation type="submission" date="2019-03" db="EMBL/GenBank/DDBJ databases">
        <title>Subsurface microbial communities from deep shales in Ohio and West Virginia, USA.</title>
        <authorList>
            <person name="Wrighton K."/>
        </authorList>
    </citation>
    <scope>NUCLEOTIDE SEQUENCE [LARGE SCALE GENOMIC DNA]</scope>
    <source>
        <strain evidence="20 22">DSMZ 11287</strain>
    </source>
</reference>
<dbReference type="InterPro" id="IPR000644">
    <property type="entry name" value="CBS_dom"/>
</dbReference>
<keyword evidence="4 14" id="KW-0645">Protease</keyword>
<proteinExistence type="inferred from homology"/>
<evidence type="ECO:0000256" key="14">
    <source>
        <dbReference type="PIRNR" id="PIRNR006404"/>
    </source>
</evidence>
<evidence type="ECO:0000256" key="12">
    <source>
        <dbReference type="ARBA" id="ARBA00023122"/>
    </source>
</evidence>
<dbReference type="GO" id="GO:0046872">
    <property type="term" value="F:metal ion binding"/>
    <property type="evidence" value="ECO:0007669"/>
    <property type="project" value="UniProtKB-UniRule"/>
</dbReference>
<dbReference type="SMART" id="SM00116">
    <property type="entry name" value="CBS"/>
    <property type="match status" value="2"/>
</dbReference>
<evidence type="ECO:0000256" key="15">
    <source>
        <dbReference type="PIRSR" id="PIRSR006404-1"/>
    </source>
</evidence>
<gene>
    <name evidence="20" type="ORF">C7954_1256</name>
    <name evidence="19" type="ORF">SAMN04515654_11011</name>
</gene>
<feature type="transmembrane region" description="Helical" evidence="14">
    <location>
        <begin position="20"/>
        <end position="41"/>
    </location>
</feature>
<keyword evidence="9 14" id="KW-0862">Zinc</keyword>
<dbReference type="Gene3D" id="3.10.580.10">
    <property type="entry name" value="CBS-domain"/>
    <property type="match status" value="1"/>
</dbReference>
<dbReference type="PIRSF" id="PIRSF006404">
    <property type="entry name" value="UCP006404_Pept_M50_CBS"/>
    <property type="match status" value="1"/>
</dbReference>
<reference evidence="19 21" key="1">
    <citation type="submission" date="2016-10" db="EMBL/GenBank/DDBJ databases">
        <authorList>
            <person name="de Groot N.N."/>
        </authorList>
    </citation>
    <scope>NUCLEOTIDE SEQUENCE [LARGE SCALE GENOMIC DNA]</scope>
    <source>
        <strain evidence="19 21">WG7</strain>
    </source>
</reference>
<dbReference type="SUPFAM" id="SSF54631">
    <property type="entry name" value="CBS-domain pair"/>
    <property type="match status" value="1"/>
</dbReference>
<dbReference type="InterPro" id="IPR046342">
    <property type="entry name" value="CBS_dom_sf"/>
</dbReference>
<name>A0A1G8M1Y9_9FIRM</name>
<dbReference type="InterPro" id="IPR016483">
    <property type="entry name" value="UCP006404_Pept_M50_CBS"/>
</dbReference>
<keyword evidence="12 17" id="KW-0129">CBS domain</keyword>
<dbReference type="EMBL" id="SOEF01000025">
    <property type="protein sequence ID" value="TDX41783.1"/>
    <property type="molecule type" value="Genomic_DNA"/>
</dbReference>
<evidence type="ECO:0000256" key="17">
    <source>
        <dbReference type="PROSITE-ProRule" id="PRU00703"/>
    </source>
</evidence>
<dbReference type="Proteomes" id="UP000198945">
    <property type="component" value="Unassembled WGS sequence"/>
</dbReference>
<dbReference type="PANTHER" id="PTHR39188:SF3">
    <property type="entry name" value="STAGE IV SPORULATION PROTEIN FB"/>
    <property type="match status" value="1"/>
</dbReference>
<evidence type="ECO:0000256" key="11">
    <source>
        <dbReference type="ARBA" id="ARBA00023049"/>
    </source>
</evidence>
<keyword evidence="10 14" id="KW-1133">Transmembrane helix</keyword>
<dbReference type="PROSITE" id="PS51371">
    <property type="entry name" value="CBS"/>
    <property type="match status" value="2"/>
</dbReference>
<evidence type="ECO:0000256" key="10">
    <source>
        <dbReference type="ARBA" id="ARBA00022989"/>
    </source>
</evidence>
<feature type="active site" evidence="15">
    <location>
        <position position="76"/>
    </location>
</feature>
<feature type="binding site" evidence="16">
    <location>
        <position position="75"/>
    </location>
    <ligand>
        <name>Zn(2+)</name>
        <dbReference type="ChEBI" id="CHEBI:29105"/>
        <note>catalytic</note>
    </ligand>
</feature>
<keyword evidence="8 14" id="KW-0378">Hydrolase</keyword>
<evidence type="ECO:0000313" key="20">
    <source>
        <dbReference type="EMBL" id="TDX41783.1"/>
    </source>
</evidence>
<dbReference type="Proteomes" id="UP000295472">
    <property type="component" value="Unassembled WGS sequence"/>
</dbReference>
<feature type="transmembrane region" description="Helical" evidence="14">
    <location>
        <begin position="201"/>
        <end position="229"/>
    </location>
</feature>
<dbReference type="Pfam" id="PF02163">
    <property type="entry name" value="Peptidase_M50"/>
    <property type="match status" value="2"/>
</dbReference>
<feature type="transmembrane region" description="Helical" evidence="14">
    <location>
        <begin position="117"/>
        <end position="138"/>
    </location>
</feature>
<feature type="domain" description="CBS" evidence="18">
    <location>
        <begin position="251"/>
        <end position="309"/>
    </location>
</feature>
<dbReference type="GO" id="GO:0008237">
    <property type="term" value="F:metallopeptidase activity"/>
    <property type="evidence" value="ECO:0007669"/>
    <property type="project" value="UniProtKB-UniRule"/>
</dbReference>
<evidence type="ECO:0000256" key="1">
    <source>
        <dbReference type="ARBA" id="ARBA00004651"/>
    </source>
</evidence>
<dbReference type="PANTHER" id="PTHR39188">
    <property type="entry name" value="MEMBRANE-ASSOCIATED ZINC METALLOPROTEASE M50B"/>
    <property type="match status" value="1"/>
</dbReference>
<keyword evidence="3 14" id="KW-1003">Cell membrane</keyword>
<keyword evidence="6 14" id="KW-0479">Metal-binding</keyword>
<evidence type="ECO:0000256" key="16">
    <source>
        <dbReference type="PIRSR" id="PIRSR006404-2"/>
    </source>
</evidence>